<comment type="caution">
    <text evidence="1">The sequence shown here is derived from an EMBL/GenBank/DDBJ whole genome shotgun (WGS) entry which is preliminary data.</text>
</comment>
<name>A0A1S1NJF6_9MYCO</name>
<evidence type="ECO:0000313" key="2">
    <source>
        <dbReference type="Proteomes" id="UP000179734"/>
    </source>
</evidence>
<dbReference type="EMBL" id="MLQM01000007">
    <property type="protein sequence ID" value="OHV06229.1"/>
    <property type="molecule type" value="Genomic_DNA"/>
</dbReference>
<dbReference type="AlphaFoldDB" id="A0A1S1NJF6"/>
<dbReference type="RefSeq" id="WP_071021187.1">
    <property type="nucleotide sequence ID" value="NZ_MLQM01000007.1"/>
</dbReference>
<evidence type="ECO:0000313" key="1">
    <source>
        <dbReference type="EMBL" id="OHV06229.1"/>
    </source>
</evidence>
<reference evidence="1 2" key="1">
    <citation type="submission" date="2016-10" db="EMBL/GenBank/DDBJ databases">
        <title>Genome sequence of Mycobacterium talmonii.</title>
        <authorList>
            <person name="Greninger A.L."/>
            <person name="Elliott B."/>
            <person name="Vasireddy S."/>
            <person name="Vasireddy R."/>
        </authorList>
    </citation>
    <scope>NUCLEOTIDE SEQUENCE [LARGE SCALE GENOMIC DNA]</scope>
    <source>
        <strain evidence="2">NE-TNMC-100812</strain>
    </source>
</reference>
<keyword evidence="2" id="KW-1185">Reference proteome</keyword>
<accession>A0A1S1NJF6</accession>
<proteinExistence type="predicted"/>
<protein>
    <submittedName>
        <fullName evidence="1">Uncharacterized protein</fullName>
    </submittedName>
</protein>
<sequence>MTAMPNVEDANLAAVSTPTGAPTVVSTVDEDGRRRISVFGPDRAEICGAFQPVDRPYWLMYVTTRIVDGVDRSQPNRIPRRIPLPTLRDVYQWLELIAGLYTRAASQ</sequence>
<organism evidence="1 2">
    <name type="scientific">Mycobacterium talmoniae</name>
    <dbReference type="NCBI Taxonomy" id="1858794"/>
    <lineage>
        <taxon>Bacteria</taxon>
        <taxon>Bacillati</taxon>
        <taxon>Actinomycetota</taxon>
        <taxon>Actinomycetes</taxon>
        <taxon>Mycobacteriales</taxon>
        <taxon>Mycobacteriaceae</taxon>
        <taxon>Mycobacterium</taxon>
    </lineage>
</organism>
<gene>
    <name evidence="1" type="ORF">BKN37_03030</name>
</gene>
<dbReference type="Proteomes" id="UP000179734">
    <property type="component" value="Unassembled WGS sequence"/>
</dbReference>